<protein>
    <submittedName>
        <fullName evidence="2">Uncharacterized protein</fullName>
    </submittedName>
</protein>
<keyword evidence="3" id="KW-1185">Reference proteome</keyword>
<organism evidence="2 3">
    <name type="scientific">Dreissena polymorpha</name>
    <name type="common">Zebra mussel</name>
    <name type="synonym">Mytilus polymorpha</name>
    <dbReference type="NCBI Taxonomy" id="45954"/>
    <lineage>
        <taxon>Eukaryota</taxon>
        <taxon>Metazoa</taxon>
        <taxon>Spiralia</taxon>
        <taxon>Lophotrochozoa</taxon>
        <taxon>Mollusca</taxon>
        <taxon>Bivalvia</taxon>
        <taxon>Autobranchia</taxon>
        <taxon>Heteroconchia</taxon>
        <taxon>Euheterodonta</taxon>
        <taxon>Imparidentia</taxon>
        <taxon>Neoheterodontei</taxon>
        <taxon>Myida</taxon>
        <taxon>Dreissenoidea</taxon>
        <taxon>Dreissenidae</taxon>
        <taxon>Dreissena</taxon>
    </lineage>
</organism>
<proteinExistence type="predicted"/>
<comment type="caution">
    <text evidence="2">The sequence shown here is derived from an EMBL/GenBank/DDBJ whole genome shotgun (WGS) entry which is preliminary data.</text>
</comment>
<dbReference type="Proteomes" id="UP000828390">
    <property type="component" value="Unassembled WGS sequence"/>
</dbReference>
<dbReference type="AlphaFoldDB" id="A0A9D4BM79"/>
<reference evidence="2" key="2">
    <citation type="submission" date="2020-11" db="EMBL/GenBank/DDBJ databases">
        <authorList>
            <person name="McCartney M.A."/>
            <person name="Auch B."/>
            <person name="Kono T."/>
            <person name="Mallez S."/>
            <person name="Becker A."/>
            <person name="Gohl D.M."/>
            <person name="Silverstein K.A.T."/>
            <person name="Koren S."/>
            <person name="Bechman K.B."/>
            <person name="Herman A."/>
            <person name="Abrahante J.E."/>
            <person name="Garbe J."/>
        </authorList>
    </citation>
    <scope>NUCLEOTIDE SEQUENCE</scope>
    <source>
        <strain evidence="2">Duluth1</strain>
        <tissue evidence="2">Whole animal</tissue>
    </source>
</reference>
<evidence type="ECO:0000256" key="1">
    <source>
        <dbReference type="SAM" id="MobiDB-lite"/>
    </source>
</evidence>
<feature type="region of interest" description="Disordered" evidence="1">
    <location>
        <begin position="1"/>
        <end position="54"/>
    </location>
</feature>
<evidence type="ECO:0000313" key="3">
    <source>
        <dbReference type="Proteomes" id="UP000828390"/>
    </source>
</evidence>
<name>A0A9D4BM79_DREPO</name>
<sequence>MDRKGPEKSDPVDATPYLQSTTAVIANNTHVDVDHQQTPQHHRHDQQQKPLSPW</sequence>
<evidence type="ECO:0000313" key="2">
    <source>
        <dbReference type="EMBL" id="KAH3708991.1"/>
    </source>
</evidence>
<gene>
    <name evidence="2" type="ORF">DPMN_068451</name>
</gene>
<feature type="compositionally biased region" description="Basic and acidic residues" evidence="1">
    <location>
        <begin position="1"/>
        <end position="11"/>
    </location>
</feature>
<reference evidence="2" key="1">
    <citation type="journal article" date="2019" name="bioRxiv">
        <title>The Genome of the Zebra Mussel, Dreissena polymorpha: A Resource for Invasive Species Research.</title>
        <authorList>
            <person name="McCartney M.A."/>
            <person name="Auch B."/>
            <person name="Kono T."/>
            <person name="Mallez S."/>
            <person name="Zhang Y."/>
            <person name="Obille A."/>
            <person name="Becker A."/>
            <person name="Abrahante J.E."/>
            <person name="Garbe J."/>
            <person name="Badalamenti J.P."/>
            <person name="Herman A."/>
            <person name="Mangelson H."/>
            <person name="Liachko I."/>
            <person name="Sullivan S."/>
            <person name="Sone E.D."/>
            <person name="Koren S."/>
            <person name="Silverstein K.A.T."/>
            <person name="Beckman K.B."/>
            <person name="Gohl D.M."/>
        </authorList>
    </citation>
    <scope>NUCLEOTIDE SEQUENCE</scope>
    <source>
        <strain evidence="2">Duluth1</strain>
        <tissue evidence="2">Whole animal</tissue>
    </source>
</reference>
<accession>A0A9D4BM79</accession>
<dbReference type="EMBL" id="JAIWYP010000014">
    <property type="protein sequence ID" value="KAH3708991.1"/>
    <property type="molecule type" value="Genomic_DNA"/>
</dbReference>
<feature type="compositionally biased region" description="Polar residues" evidence="1">
    <location>
        <begin position="17"/>
        <end position="30"/>
    </location>
</feature>